<dbReference type="InterPro" id="IPR014001">
    <property type="entry name" value="Helicase_ATP-bd"/>
</dbReference>
<feature type="compositionally biased region" description="Acidic residues" evidence="18">
    <location>
        <begin position="203"/>
        <end position="213"/>
    </location>
</feature>
<gene>
    <name evidence="22" type="ORF">BB561_001564</name>
</gene>
<dbReference type="InterPro" id="IPR050079">
    <property type="entry name" value="DEAD_box_RNA_helicase"/>
</dbReference>
<dbReference type="PROSITE" id="PS51192">
    <property type="entry name" value="HELICASE_ATP_BIND_1"/>
    <property type="match status" value="1"/>
</dbReference>
<dbReference type="GO" id="GO:0003723">
    <property type="term" value="F:RNA binding"/>
    <property type="evidence" value="ECO:0007669"/>
    <property type="project" value="UniProtKB-KW"/>
</dbReference>
<evidence type="ECO:0000259" key="19">
    <source>
        <dbReference type="PROSITE" id="PS51192"/>
    </source>
</evidence>
<evidence type="ECO:0000256" key="7">
    <source>
        <dbReference type="ARBA" id="ARBA00022840"/>
    </source>
</evidence>
<evidence type="ECO:0000256" key="12">
    <source>
        <dbReference type="ARBA" id="ARBA00044078"/>
    </source>
</evidence>
<dbReference type="PROSITE" id="PS00039">
    <property type="entry name" value="DEAD_ATP_HELICASE"/>
    <property type="match status" value="1"/>
</dbReference>
<dbReference type="Gene3D" id="3.40.50.300">
    <property type="entry name" value="P-loop containing nucleotide triphosphate hydrolases"/>
    <property type="match status" value="2"/>
</dbReference>
<dbReference type="GO" id="GO:0006364">
    <property type="term" value="P:rRNA processing"/>
    <property type="evidence" value="ECO:0007669"/>
    <property type="project" value="UniProtKB-ARBA"/>
</dbReference>
<feature type="compositionally biased region" description="Acidic residues" evidence="18">
    <location>
        <begin position="152"/>
        <end position="175"/>
    </location>
</feature>
<feature type="compositionally biased region" description="Basic and acidic residues" evidence="18">
    <location>
        <begin position="124"/>
        <end position="135"/>
    </location>
</feature>
<dbReference type="Proteomes" id="UP000245383">
    <property type="component" value="Unassembled WGS sequence"/>
</dbReference>
<proteinExistence type="inferred from homology"/>
<evidence type="ECO:0000256" key="2">
    <source>
        <dbReference type="ARBA" id="ARBA00012552"/>
    </source>
</evidence>
<evidence type="ECO:0000256" key="18">
    <source>
        <dbReference type="SAM" id="MobiDB-lite"/>
    </source>
</evidence>
<evidence type="ECO:0000259" key="21">
    <source>
        <dbReference type="PROSITE" id="PS51195"/>
    </source>
</evidence>
<keyword evidence="17" id="KW-0175">Coiled coil</keyword>
<evidence type="ECO:0000256" key="1">
    <source>
        <dbReference type="ARBA" id="ARBA00004604"/>
    </source>
</evidence>
<feature type="compositionally biased region" description="Low complexity" evidence="18">
    <location>
        <begin position="136"/>
        <end position="151"/>
    </location>
</feature>
<dbReference type="PROSITE" id="PS51194">
    <property type="entry name" value="HELICASE_CTER"/>
    <property type="match status" value="1"/>
</dbReference>
<feature type="domain" description="Helicase C-terminal" evidence="20">
    <location>
        <begin position="477"/>
        <end position="619"/>
    </location>
</feature>
<feature type="region of interest" description="Disordered" evidence="18">
    <location>
        <begin position="24"/>
        <end position="45"/>
    </location>
</feature>
<dbReference type="OrthoDB" id="10259843at2759"/>
<feature type="compositionally biased region" description="Basic residues" evidence="18">
    <location>
        <begin position="181"/>
        <end position="198"/>
    </location>
</feature>
<keyword evidence="3" id="KW-0690">Ribosome biogenesis</keyword>
<comment type="function">
    <text evidence="10">ATP-binding RNA helicase involved in ribosome assembly.</text>
</comment>
<dbReference type="InterPro" id="IPR027417">
    <property type="entry name" value="P-loop_NTPase"/>
</dbReference>
<reference evidence="22 23" key="1">
    <citation type="journal article" date="2018" name="MBio">
        <title>Comparative Genomics Reveals the Core Gene Toolbox for the Fungus-Insect Symbiosis.</title>
        <authorList>
            <person name="Wang Y."/>
            <person name="Stata M."/>
            <person name="Wang W."/>
            <person name="Stajich J.E."/>
            <person name="White M.M."/>
            <person name="Moncalvo J.M."/>
        </authorList>
    </citation>
    <scope>NUCLEOTIDE SEQUENCE [LARGE SCALE GENOMIC DNA]</scope>
    <source>
        <strain evidence="22 23">SWE-8-4</strain>
    </source>
</reference>
<evidence type="ECO:0000256" key="17">
    <source>
        <dbReference type="SAM" id="Coils"/>
    </source>
</evidence>
<dbReference type="PROSITE" id="PS51195">
    <property type="entry name" value="Q_MOTIF"/>
    <property type="match status" value="1"/>
</dbReference>
<protein>
    <recommendedName>
        <fullName evidence="12">ATP-dependent RNA helicase DRS1</fullName>
        <ecNumber evidence="2">3.6.4.13</ecNumber>
    </recommendedName>
    <alternativeName>
        <fullName evidence="13">ATP-dependent RNA helicase drs1</fullName>
    </alternativeName>
</protein>
<dbReference type="STRING" id="133385.A0A2T9YUA5"/>
<organism evidence="22 23">
    <name type="scientific">Smittium simulii</name>
    <dbReference type="NCBI Taxonomy" id="133385"/>
    <lineage>
        <taxon>Eukaryota</taxon>
        <taxon>Fungi</taxon>
        <taxon>Fungi incertae sedis</taxon>
        <taxon>Zoopagomycota</taxon>
        <taxon>Kickxellomycotina</taxon>
        <taxon>Harpellomycetes</taxon>
        <taxon>Harpellales</taxon>
        <taxon>Legeriomycetaceae</taxon>
        <taxon>Smittium</taxon>
    </lineage>
</organism>
<dbReference type="InterPro" id="IPR000629">
    <property type="entry name" value="RNA-helicase_DEAD-box_CS"/>
</dbReference>
<dbReference type="SMART" id="SM00487">
    <property type="entry name" value="DEXDc"/>
    <property type="match status" value="1"/>
</dbReference>
<dbReference type="InterPro" id="IPR014014">
    <property type="entry name" value="RNA_helicase_DEAD_Q_motif"/>
</dbReference>
<accession>A0A2T9YUA5</accession>
<dbReference type="GO" id="GO:0005730">
    <property type="term" value="C:nucleolus"/>
    <property type="evidence" value="ECO:0007669"/>
    <property type="project" value="UniProtKB-SubCell"/>
</dbReference>
<evidence type="ECO:0000256" key="11">
    <source>
        <dbReference type="ARBA" id="ARBA00043999"/>
    </source>
</evidence>
<evidence type="ECO:0000256" key="5">
    <source>
        <dbReference type="ARBA" id="ARBA00022801"/>
    </source>
</evidence>
<evidence type="ECO:0000256" key="13">
    <source>
        <dbReference type="ARBA" id="ARBA00044094"/>
    </source>
</evidence>
<dbReference type="GO" id="GO:0005524">
    <property type="term" value="F:ATP binding"/>
    <property type="evidence" value="ECO:0007669"/>
    <property type="project" value="UniProtKB-KW"/>
</dbReference>
<evidence type="ECO:0000259" key="20">
    <source>
        <dbReference type="PROSITE" id="PS51194"/>
    </source>
</evidence>
<keyword evidence="4 16" id="KW-0547">Nucleotide-binding</keyword>
<dbReference type="GO" id="GO:0005829">
    <property type="term" value="C:cytosol"/>
    <property type="evidence" value="ECO:0007669"/>
    <property type="project" value="TreeGrafter"/>
</dbReference>
<dbReference type="Pfam" id="PF00270">
    <property type="entry name" value="DEAD"/>
    <property type="match status" value="1"/>
</dbReference>
<evidence type="ECO:0000256" key="4">
    <source>
        <dbReference type="ARBA" id="ARBA00022741"/>
    </source>
</evidence>
<feature type="short sequence motif" description="Q motif" evidence="15">
    <location>
        <begin position="239"/>
        <end position="267"/>
    </location>
</feature>
<name>A0A2T9YUA5_9FUNG</name>
<dbReference type="GO" id="GO:0003724">
    <property type="term" value="F:RNA helicase activity"/>
    <property type="evidence" value="ECO:0007669"/>
    <property type="project" value="UniProtKB-EC"/>
</dbReference>
<dbReference type="GO" id="GO:0016787">
    <property type="term" value="F:hydrolase activity"/>
    <property type="evidence" value="ECO:0007669"/>
    <property type="project" value="UniProtKB-KW"/>
</dbReference>
<evidence type="ECO:0000256" key="14">
    <source>
        <dbReference type="ARBA" id="ARBA00047984"/>
    </source>
</evidence>
<comment type="catalytic activity">
    <reaction evidence="14">
        <text>ATP + H2O = ADP + phosphate + H(+)</text>
        <dbReference type="Rhea" id="RHEA:13065"/>
        <dbReference type="ChEBI" id="CHEBI:15377"/>
        <dbReference type="ChEBI" id="CHEBI:15378"/>
        <dbReference type="ChEBI" id="CHEBI:30616"/>
        <dbReference type="ChEBI" id="CHEBI:43474"/>
        <dbReference type="ChEBI" id="CHEBI:456216"/>
        <dbReference type="EC" id="3.6.4.13"/>
    </reaction>
</comment>
<comment type="caution">
    <text evidence="22">The sequence shown here is derived from an EMBL/GenBank/DDBJ whole genome shotgun (WGS) entry which is preliminary data.</text>
</comment>
<dbReference type="EC" id="3.6.4.13" evidence="2"/>
<evidence type="ECO:0000256" key="8">
    <source>
        <dbReference type="ARBA" id="ARBA00022884"/>
    </source>
</evidence>
<dbReference type="InterPro" id="IPR001650">
    <property type="entry name" value="Helicase_C-like"/>
</dbReference>
<dbReference type="PANTHER" id="PTHR47959:SF1">
    <property type="entry name" value="ATP-DEPENDENT RNA HELICASE DBPA"/>
    <property type="match status" value="1"/>
</dbReference>
<evidence type="ECO:0000256" key="9">
    <source>
        <dbReference type="ARBA" id="ARBA00023242"/>
    </source>
</evidence>
<evidence type="ECO:0000256" key="16">
    <source>
        <dbReference type="RuleBase" id="RU000492"/>
    </source>
</evidence>
<comment type="similarity">
    <text evidence="11">Belongs to the DEAD box helicase family. DDX27/DRS1 subfamily.</text>
</comment>
<evidence type="ECO:0000256" key="6">
    <source>
        <dbReference type="ARBA" id="ARBA00022806"/>
    </source>
</evidence>
<sequence>MKKASDLVMTIGDDEDFTVEETIEETEELHTTSSSSKKKKSKQQDIKVGIDTNFKIDLELDGLETIPMTMDFTLAKNNLARKNGATNKRTIDEIIAQKRKDVKKSKKKCNILNKIAPEDTIVEENTKSDEAKNSESENSQNEKSQDSQSSDSDSEESSDENSDSEDSDSEADSDDSSSSKNSKKSKFSTTRLKSKNNLKKQDEDSESEIDETEEQRRKEYFAQDEDMKDMINLNSNEPLSFTSMNISRPIMRGLSSLGFVQPTPIQAKTIPVGLMGKDICGSAVTGSGKTAAFLVPILERLLFRPTQVALSRVLILAPTRELAMQCHNVATKIAAFTDIRICLAVGGLSVKMQESELRERPDIVIATPGRLIDHVRNSASFTLDHIEVLIMDEADRMLEDGFKEELTEIIQHCPKKRQTMLFSATMTDNINDLIRLSLNKPIRIMVDPPKQTSTRLIQEFVRVRMGKEQSRVTFLVVLCKFLYKKKVIIFFRSKAAAHQFKIMFGLLGMKSGELHGSMPQEARMLALEEFRDGKIEFLMATDLASRGLDIKGIQTVINYNMPQTFDLYLHRVGRTARAGRSGRAVTLVGEEDRKMLKMAIKSANKKGKSLVKQRVLDPQICEKYKVKVAELQIAVDEVLEIEKQESKLQQVERDLNRAENLIRHEKEIHSKPKRTWFISQKQKADSKKRANSEYLEKIGI</sequence>
<keyword evidence="6 16" id="KW-0347">Helicase</keyword>
<feature type="coiled-coil region" evidence="17">
    <location>
        <begin position="634"/>
        <end position="668"/>
    </location>
</feature>
<dbReference type="InterPro" id="IPR011545">
    <property type="entry name" value="DEAD/DEAH_box_helicase_dom"/>
</dbReference>
<evidence type="ECO:0000313" key="23">
    <source>
        <dbReference type="Proteomes" id="UP000245383"/>
    </source>
</evidence>
<feature type="domain" description="Helicase ATP-binding" evidence="19">
    <location>
        <begin position="270"/>
        <end position="444"/>
    </location>
</feature>
<dbReference type="FunFam" id="3.40.50.300:FF:000842">
    <property type="entry name" value="ATP-dependent RNA helicase DRS1"/>
    <property type="match status" value="1"/>
</dbReference>
<evidence type="ECO:0000256" key="10">
    <source>
        <dbReference type="ARBA" id="ARBA00043881"/>
    </source>
</evidence>
<dbReference type="EMBL" id="MBFR01000045">
    <property type="protein sequence ID" value="PVU95854.1"/>
    <property type="molecule type" value="Genomic_DNA"/>
</dbReference>
<dbReference type="SUPFAM" id="SSF52540">
    <property type="entry name" value="P-loop containing nucleoside triphosphate hydrolases"/>
    <property type="match status" value="1"/>
</dbReference>
<feature type="domain" description="DEAD-box RNA helicase Q" evidence="21">
    <location>
        <begin position="239"/>
        <end position="267"/>
    </location>
</feature>
<keyword evidence="23" id="KW-1185">Reference proteome</keyword>
<keyword evidence="7 16" id="KW-0067">ATP-binding</keyword>
<evidence type="ECO:0000313" key="22">
    <source>
        <dbReference type="EMBL" id="PVU95854.1"/>
    </source>
</evidence>
<feature type="compositionally biased region" description="Basic residues" evidence="18">
    <location>
        <begin position="100"/>
        <end position="109"/>
    </location>
</feature>
<feature type="region of interest" description="Disordered" evidence="18">
    <location>
        <begin position="99"/>
        <end position="224"/>
    </location>
</feature>
<dbReference type="CDD" id="cd18787">
    <property type="entry name" value="SF2_C_DEAD"/>
    <property type="match status" value="1"/>
</dbReference>
<dbReference type="AlphaFoldDB" id="A0A2T9YUA5"/>
<dbReference type="Pfam" id="PF00271">
    <property type="entry name" value="Helicase_C"/>
    <property type="match status" value="1"/>
</dbReference>
<comment type="subcellular location">
    <subcellularLocation>
        <location evidence="1">Nucleus</location>
        <location evidence="1">Nucleolus</location>
    </subcellularLocation>
</comment>
<keyword evidence="5 16" id="KW-0378">Hydrolase</keyword>
<keyword evidence="9" id="KW-0539">Nucleus</keyword>
<evidence type="ECO:0000256" key="15">
    <source>
        <dbReference type="PROSITE-ProRule" id="PRU00552"/>
    </source>
</evidence>
<dbReference type="CDD" id="cd17947">
    <property type="entry name" value="DEADc_DDX27"/>
    <property type="match status" value="1"/>
</dbReference>
<dbReference type="PANTHER" id="PTHR47959">
    <property type="entry name" value="ATP-DEPENDENT RNA HELICASE RHLE-RELATED"/>
    <property type="match status" value="1"/>
</dbReference>
<keyword evidence="8" id="KW-0694">RNA-binding</keyword>
<evidence type="ECO:0000256" key="3">
    <source>
        <dbReference type="ARBA" id="ARBA00022517"/>
    </source>
</evidence>
<dbReference type="SMART" id="SM00490">
    <property type="entry name" value="HELICc"/>
    <property type="match status" value="1"/>
</dbReference>